<evidence type="ECO:0008006" key="3">
    <source>
        <dbReference type="Google" id="ProtNLM"/>
    </source>
</evidence>
<protein>
    <recommendedName>
        <fullName evidence="3">Lipoprotein</fullName>
    </recommendedName>
</protein>
<reference evidence="1 2" key="1">
    <citation type="submission" date="2024-06" db="EMBL/GenBank/DDBJ databases">
        <title>Genomic Encyclopedia of Type Strains, Phase IV (KMG-IV): sequencing the most valuable type-strain genomes for metagenomic binning, comparative biology and taxonomic classification.</title>
        <authorList>
            <person name="Goeker M."/>
        </authorList>
    </citation>
    <scope>NUCLEOTIDE SEQUENCE [LARGE SCALE GENOMIC DNA]</scope>
    <source>
        <strain evidence="1 2">DSM 29388</strain>
    </source>
</reference>
<sequence length="188" mass="22481">MSRFLVLIFCGILILGCTSKSEVEVPKEDKSLITNENLKMEFDLLIGVYLKKYPNSNEIRLNILVTKNQVYASFFESMKDCPKFPEVKYFYSWEKIKDYYVYVEIDGRSKSPERFFDMELFQKYVETEPILNLCHPYGFWSRYQMNEKGEIVSKKNTEIIEGRPAEDLFVEEDDEFRMEIIEEELSEW</sequence>
<dbReference type="EMBL" id="JBEPMO010000004">
    <property type="protein sequence ID" value="MET3731342.1"/>
    <property type="molecule type" value="Genomic_DNA"/>
</dbReference>
<evidence type="ECO:0000313" key="2">
    <source>
        <dbReference type="Proteomes" id="UP001549146"/>
    </source>
</evidence>
<proteinExistence type="predicted"/>
<dbReference type="RefSeq" id="WP_354507515.1">
    <property type="nucleotide sequence ID" value="NZ_JBEPMO010000004.1"/>
</dbReference>
<evidence type="ECO:0000313" key="1">
    <source>
        <dbReference type="EMBL" id="MET3731342.1"/>
    </source>
</evidence>
<dbReference type="PROSITE" id="PS51257">
    <property type="entry name" value="PROKAR_LIPOPROTEIN"/>
    <property type="match status" value="1"/>
</dbReference>
<comment type="caution">
    <text evidence="1">The sequence shown here is derived from an EMBL/GenBank/DDBJ whole genome shotgun (WGS) entry which is preliminary data.</text>
</comment>
<organism evidence="1 2">
    <name type="scientific">Moheibacter stercoris</name>
    <dbReference type="NCBI Taxonomy" id="1628251"/>
    <lineage>
        <taxon>Bacteria</taxon>
        <taxon>Pseudomonadati</taxon>
        <taxon>Bacteroidota</taxon>
        <taxon>Flavobacteriia</taxon>
        <taxon>Flavobacteriales</taxon>
        <taxon>Weeksellaceae</taxon>
        <taxon>Moheibacter</taxon>
    </lineage>
</organism>
<keyword evidence="2" id="KW-1185">Reference proteome</keyword>
<gene>
    <name evidence="1" type="ORF">ABID46_000911</name>
</gene>
<name>A0ABV2LUX5_9FLAO</name>
<accession>A0ABV2LUX5</accession>
<dbReference type="Proteomes" id="UP001549146">
    <property type="component" value="Unassembled WGS sequence"/>
</dbReference>